<dbReference type="SUPFAM" id="SSF47384">
    <property type="entry name" value="Homodimeric domain of signal transducing histidine kinase"/>
    <property type="match status" value="1"/>
</dbReference>
<keyword evidence="4" id="KW-1133">Transmembrane helix</keyword>
<dbReference type="Proteomes" id="UP000288178">
    <property type="component" value="Unassembled WGS sequence"/>
</dbReference>
<dbReference type="OrthoDB" id="9785691at2"/>
<proteinExistence type="predicted"/>
<evidence type="ECO:0000256" key="3">
    <source>
        <dbReference type="ARBA" id="ARBA00022553"/>
    </source>
</evidence>
<dbReference type="Pfam" id="PF02518">
    <property type="entry name" value="HATPase_c"/>
    <property type="match status" value="1"/>
</dbReference>
<dbReference type="InterPro" id="IPR029016">
    <property type="entry name" value="GAF-like_dom_sf"/>
</dbReference>
<keyword evidence="7" id="KW-1185">Reference proteome</keyword>
<dbReference type="InterPro" id="IPR003594">
    <property type="entry name" value="HATPase_dom"/>
</dbReference>
<feature type="transmembrane region" description="Helical" evidence="4">
    <location>
        <begin position="135"/>
        <end position="154"/>
    </location>
</feature>
<dbReference type="PANTHER" id="PTHR43547:SF2">
    <property type="entry name" value="HYBRID SIGNAL TRANSDUCTION HISTIDINE KINASE C"/>
    <property type="match status" value="1"/>
</dbReference>
<feature type="transmembrane region" description="Helical" evidence="4">
    <location>
        <begin position="264"/>
        <end position="285"/>
    </location>
</feature>
<dbReference type="PANTHER" id="PTHR43547">
    <property type="entry name" value="TWO-COMPONENT HISTIDINE KINASE"/>
    <property type="match status" value="1"/>
</dbReference>
<feature type="transmembrane region" description="Helical" evidence="4">
    <location>
        <begin position="109"/>
        <end position="129"/>
    </location>
</feature>
<evidence type="ECO:0000256" key="1">
    <source>
        <dbReference type="ARBA" id="ARBA00000085"/>
    </source>
</evidence>
<dbReference type="EMBL" id="SACT01000001">
    <property type="protein sequence ID" value="RVT53428.1"/>
    <property type="molecule type" value="Genomic_DNA"/>
</dbReference>
<dbReference type="Gene3D" id="3.30.450.40">
    <property type="match status" value="1"/>
</dbReference>
<dbReference type="GO" id="GO:0000155">
    <property type="term" value="F:phosphorelay sensor kinase activity"/>
    <property type="evidence" value="ECO:0007669"/>
    <property type="project" value="InterPro"/>
</dbReference>
<name>A0A437JZA6_9BURK</name>
<feature type="transmembrane region" description="Helical" evidence="4">
    <location>
        <begin position="79"/>
        <end position="97"/>
    </location>
</feature>
<keyword evidence="6" id="KW-0418">Kinase</keyword>
<dbReference type="InterPro" id="IPR003661">
    <property type="entry name" value="HisK_dim/P_dom"/>
</dbReference>
<dbReference type="AlphaFoldDB" id="A0A437JZA6"/>
<dbReference type="SMART" id="SM00387">
    <property type="entry name" value="HATPase_c"/>
    <property type="match status" value="1"/>
</dbReference>
<dbReference type="InterPro" id="IPR004358">
    <property type="entry name" value="Sig_transdc_His_kin-like_C"/>
</dbReference>
<feature type="transmembrane region" description="Helical" evidence="4">
    <location>
        <begin position="166"/>
        <end position="184"/>
    </location>
</feature>
<feature type="transmembrane region" description="Helical" evidence="4">
    <location>
        <begin position="204"/>
        <end position="222"/>
    </location>
</feature>
<dbReference type="EC" id="2.7.13.3" evidence="2"/>
<evidence type="ECO:0000313" key="6">
    <source>
        <dbReference type="EMBL" id="RVT53428.1"/>
    </source>
</evidence>
<dbReference type="SUPFAM" id="SSF55781">
    <property type="entry name" value="GAF domain-like"/>
    <property type="match status" value="1"/>
</dbReference>
<comment type="caution">
    <text evidence="6">The sequence shown here is derived from an EMBL/GenBank/DDBJ whole genome shotgun (WGS) entry which is preliminary data.</text>
</comment>
<dbReference type="CDD" id="cd00082">
    <property type="entry name" value="HisKA"/>
    <property type="match status" value="1"/>
</dbReference>
<keyword evidence="3" id="KW-0597">Phosphoprotein</keyword>
<evidence type="ECO:0000259" key="5">
    <source>
        <dbReference type="PROSITE" id="PS50109"/>
    </source>
</evidence>
<evidence type="ECO:0000256" key="2">
    <source>
        <dbReference type="ARBA" id="ARBA00012438"/>
    </source>
</evidence>
<dbReference type="RefSeq" id="WP_128194554.1">
    <property type="nucleotide sequence ID" value="NZ_SACT01000001.1"/>
</dbReference>
<feature type="transmembrane region" description="Helical" evidence="4">
    <location>
        <begin position="234"/>
        <end position="258"/>
    </location>
</feature>
<dbReference type="PROSITE" id="PS50109">
    <property type="entry name" value="HIS_KIN"/>
    <property type="match status" value="1"/>
</dbReference>
<accession>A0A437JZA6</accession>
<keyword evidence="4" id="KW-0472">Membrane</keyword>
<comment type="catalytic activity">
    <reaction evidence="1">
        <text>ATP + protein L-histidine = ADP + protein N-phospho-L-histidine.</text>
        <dbReference type="EC" id="2.7.13.3"/>
    </reaction>
</comment>
<dbReference type="InterPro" id="IPR036097">
    <property type="entry name" value="HisK_dim/P_sf"/>
</dbReference>
<dbReference type="InterPro" id="IPR036890">
    <property type="entry name" value="HATPase_C_sf"/>
</dbReference>
<protein>
    <recommendedName>
        <fullName evidence="2">histidine kinase</fullName>
        <ecNumber evidence="2">2.7.13.3</ecNumber>
    </recommendedName>
</protein>
<dbReference type="NCBIfam" id="TIGR02916">
    <property type="entry name" value="PEP_his_kin"/>
    <property type="match status" value="1"/>
</dbReference>
<dbReference type="InterPro" id="IPR014265">
    <property type="entry name" value="XrtA/PrsK"/>
</dbReference>
<reference evidence="6 7" key="1">
    <citation type="submission" date="2019-01" db="EMBL/GenBank/DDBJ databases">
        <authorList>
            <person name="Chen W.-M."/>
        </authorList>
    </citation>
    <scope>NUCLEOTIDE SEQUENCE [LARGE SCALE GENOMIC DNA]</scope>
    <source>
        <strain evidence="6 7">ICH-3</strain>
    </source>
</reference>
<feature type="transmembrane region" description="Helical" evidence="4">
    <location>
        <begin position="6"/>
        <end position="30"/>
    </location>
</feature>
<dbReference type="InterPro" id="IPR005467">
    <property type="entry name" value="His_kinase_dom"/>
</dbReference>
<dbReference type="PRINTS" id="PR00344">
    <property type="entry name" value="BCTRLSENSOR"/>
</dbReference>
<dbReference type="Gene3D" id="3.30.565.10">
    <property type="entry name" value="Histidine kinase-like ATPase, C-terminal domain"/>
    <property type="match status" value="1"/>
</dbReference>
<evidence type="ECO:0000256" key="4">
    <source>
        <dbReference type="SAM" id="Phobius"/>
    </source>
</evidence>
<keyword evidence="4" id="KW-0812">Transmembrane</keyword>
<feature type="transmembrane region" description="Helical" evidence="4">
    <location>
        <begin position="42"/>
        <end position="67"/>
    </location>
</feature>
<evidence type="ECO:0000313" key="7">
    <source>
        <dbReference type="Proteomes" id="UP000288178"/>
    </source>
</evidence>
<dbReference type="SUPFAM" id="SSF55874">
    <property type="entry name" value="ATPase domain of HSP90 chaperone/DNA topoisomerase II/histidine kinase"/>
    <property type="match status" value="1"/>
</dbReference>
<feature type="domain" description="Histidine kinase" evidence="5">
    <location>
        <begin position="487"/>
        <end position="696"/>
    </location>
</feature>
<gene>
    <name evidence="6" type="primary">prsK</name>
    <name evidence="6" type="ORF">ENE75_00560</name>
</gene>
<sequence>MSDADGFQLALLGFGAAALAYGALAVRLMLSGYLRPQAGAPASWFLAAVGFSAVWGVAGTAAVWAPGAVGEVSAAAADLLRYAAWFGFLLALLKPGLHESPGGEVRRLPSVAWAACGLAAAALVLPRLIDDERVARAGLFAWLALPVLGLLLVEQLYRNLARDGRWGAKPLCLGLALVFAYDVYIHSQAVLFGSFDLDAFSIRAGIHVLAVPLLFLAARRMSDWQARLQVSHRLAFYSATLLLGGAYLLFVSGIGYYVRFFGGSWGRALQLAVLFGALLVLAVLLMSQTARAKVRVFINKNFFAYRFDYREEWLRFTNTLSAAVSPQEMGALVIRGLADMVESPGGSLWMRSADGSRFVETARTHRVVPADQEAADSAFVRFMAAEGWIVDLDEARQHPQRYPGMTLPAWLPPGGAVWAAVPLMVGEEMTGFALIAPPHAGAALDWEVRDLLKTASRQAAAFLAQLHAAEALLEARKFEAFNRMSAFVVHDLKNIVTQLSLMMKNAKRLHDNPEFQQDMLATVESSLDKMRQLMLQLRAGQAAPGGTAGVELAPIAKRLVDAAAQRGRTLELERVEPVNTRGDAARIERVLGHVVQNAFDATPDSGRVWLSVARVSGQVHVVVGDTGLGMTRDFIENRLFKPFASTKTATSAGVSGGMGIGSFESFQYVRELGGQILVDSEPGRGTVFTLVLPLLQTTTGSDLQMTAPA</sequence>
<organism evidence="6 7">
    <name type="scientific">Rubrivivax albus</name>
    <dbReference type="NCBI Taxonomy" id="2499835"/>
    <lineage>
        <taxon>Bacteria</taxon>
        <taxon>Pseudomonadati</taxon>
        <taxon>Pseudomonadota</taxon>
        <taxon>Betaproteobacteria</taxon>
        <taxon>Burkholderiales</taxon>
        <taxon>Sphaerotilaceae</taxon>
        <taxon>Rubrivivax</taxon>
    </lineage>
</organism>
<keyword evidence="6" id="KW-0808">Transferase</keyword>